<name>A0A202EA77_9EURY</name>
<organism evidence="3 4">
    <name type="scientific">Natronolimnobius baerhuensis</name>
    <dbReference type="NCBI Taxonomy" id="253108"/>
    <lineage>
        <taxon>Archaea</taxon>
        <taxon>Methanobacteriati</taxon>
        <taxon>Methanobacteriota</taxon>
        <taxon>Stenosarchaea group</taxon>
        <taxon>Halobacteria</taxon>
        <taxon>Halobacteriales</taxon>
        <taxon>Natrialbaceae</taxon>
        <taxon>Natronolimnobius</taxon>
    </lineage>
</organism>
<evidence type="ECO:0000313" key="4">
    <source>
        <dbReference type="Proteomes" id="UP000196084"/>
    </source>
</evidence>
<proteinExistence type="predicted"/>
<dbReference type="OrthoDB" id="157634at2157"/>
<dbReference type="RefSeq" id="WP_054863904.1">
    <property type="nucleotide sequence ID" value="NZ_MWPH01000002.1"/>
</dbReference>
<evidence type="ECO:0000259" key="2">
    <source>
        <dbReference type="Pfam" id="PF24458"/>
    </source>
</evidence>
<feature type="region of interest" description="Disordered" evidence="1">
    <location>
        <begin position="1"/>
        <end position="37"/>
    </location>
</feature>
<dbReference type="InterPro" id="IPR055995">
    <property type="entry name" value="DUF7573"/>
</dbReference>
<dbReference type="Pfam" id="PF24458">
    <property type="entry name" value="DUF7573"/>
    <property type="match status" value="1"/>
</dbReference>
<evidence type="ECO:0000313" key="3">
    <source>
        <dbReference type="EMBL" id="OVE85127.1"/>
    </source>
</evidence>
<accession>A0A202EA77</accession>
<gene>
    <name evidence="3" type="ORF">B2G88_12350</name>
</gene>
<evidence type="ECO:0000256" key="1">
    <source>
        <dbReference type="SAM" id="MobiDB-lite"/>
    </source>
</evidence>
<protein>
    <recommendedName>
        <fullName evidence="2">DUF7573 domain-containing protein</fullName>
    </recommendedName>
</protein>
<comment type="caution">
    <text evidence="3">The sequence shown here is derived from an EMBL/GenBank/DDBJ whole genome shotgun (WGS) entry which is preliminary data.</text>
</comment>
<keyword evidence="4" id="KW-1185">Reference proteome</keyword>
<sequence>MSDDTRLSDFGSEGVADEVDGERAGGSEEDESEATAATELATYAWGEYVCTRCDAESERVWRDDGAFVCPDCKEW</sequence>
<dbReference type="AlphaFoldDB" id="A0A202EA77"/>
<dbReference type="Proteomes" id="UP000196084">
    <property type="component" value="Unassembled WGS sequence"/>
</dbReference>
<dbReference type="EMBL" id="MWPH01000002">
    <property type="protein sequence ID" value="OVE85127.1"/>
    <property type="molecule type" value="Genomic_DNA"/>
</dbReference>
<feature type="domain" description="DUF7573" evidence="2">
    <location>
        <begin position="40"/>
        <end position="75"/>
    </location>
</feature>
<reference evidence="3 4" key="1">
    <citation type="submission" date="2017-02" db="EMBL/GenBank/DDBJ databases">
        <title>Natronthermophilus aegyptiacus gen. nov.,sp. nov., an aerobic, extremely halophilic alkalithermophilic archaeon isolated from the athalassohaline Wadi An Natrun, Egypt.</title>
        <authorList>
            <person name="Zhao B."/>
        </authorList>
    </citation>
    <scope>NUCLEOTIDE SEQUENCE [LARGE SCALE GENOMIC DNA]</scope>
    <source>
        <strain evidence="3 4">CGMCC 1.3597</strain>
    </source>
</reference>